<feature type="region of interest" description="Disordered" evidence="1">
    <location>
        <begin position="820"/>
        <end position="938"/>
    </location>
</feature>
<evidence type="ECO:0000256" key="1">
    <source>
        <dbReference type="SAM" id="MobiDB-lite"/>
    </source>
</evidence>
<organism evidence="3">
    <name type="scientific">Schistocephalus solidus</name>
    <name type="common">Tapeworm</name>
    <dbReference type="NCBI Taxonomy" id="70667"/>
    <lineage>
        <taxon>Eukaryota</taxon>
        <taxon>Metazoa</taxon>
        <taxon>Spiralia</taxon>
        <taxon>Lophotrochozoa</taxon>
        <taxon>Platyhelminthes</taxon>
        <taxon>Cestoda</taxon>
        <taxon>Eucestoda</taxon>
        <taxon>Diphyllobothriidea</taxon>
        <taxon>Diphyllobothriidae</taxon>
        <taxon>Schistocephalus</taxon>
    </lineage>
</organism>
<dbReference type="PRINTS" id="PR00109">
    <property type="entry name" value="TYRKINASE"/>
</dbReference>
<feature type="compositionally biased region" description="Acidic residues" evidence="1">
    <location>
        <begin position="867"/>
        <end position="890"/>
    </location>
</feature>
<sequence>MHVGEEASSEISFTQSSSSGFVTGTEDAAWRPEDEWSYFNPTAARPSVTNINKEGYAYALKSAYFRTGTEDEGKPQYFKSTDLSSSQLTPRVASRILEEVDGCLPGRTPSPQSSTVLESQTSPIISRQGRPRGDIHTKTFSHHSLQTEREYPLQPVTSYAISEAPKEGCEEAEEKDKAEQEVIQPRQAIKTTASVKDSSLHKSGFLETRRPSQLRLAKNEQRASTVRAVFSMYYSASGTSTPMLESVGSRIAERFMGCLRPFTQFFRRRQNKEGVIESEDALTESTWEWPFEQISDLNFIGSGAQGVVFRGILNGQPIAVKKVQKQSETDIRHLRNLRHPNIVRFIGVCVQSPCYCVLMEYCPNGQLYDLLHNGLPVSPSSIASWTKQIANGMHYLHSNKVVHRDLKSPNVLIGADGGLKISDFGVAKEFTENSTKMSFAGTVAWMAPEIMRNDPCSFKVDVWSFGVLLWEILTCEVPYYGVDYGALIYGVASSELRLPIPTTCPTEFRVLMKQCWHTKPRCRPSFRQIISHLEIACSDILQLTDEEFAGLRESWCDEIRDHFKDLRPDEPKTGGIEFDLIRRRKQELQHAQDIRRHYEEKLLRVNKLYMELQALDKQIRKCNGCTHSPLDECKRCASARNLAVGSAPKQPQDSPQVNHVGYPARERSSLDMNAIVSSVLVKRGQIKRLLNVGHFRNKKYLPVKLRCHVCGSVSQVNIAPAMNGSCTRGGSSTRSLPFREKIMPRWLLQRRRTGSPDGEKLVPASSETNYKNEAYMATSVDFGGSRYCNTLTNTEDIVGRATLEVGSSKSVNVTELLVSQRQDGQSSVAELAKPITNEPLENPAETPPLKERRNEALGSQDSLFEISEMESILEEGGDNDDDDDAEDIGSDESNSSASSSSEDTNANWPSMTPTSTDPISTLRFRRGASGAPGGPPCSARVFRCSSLPLVSREGEDAGEAWLAPEAEAPGPASATVFDPSARMSSGKLSVATTYSGGFYSSSSQTSFCSKVTVVQRPPGDIHRPAFSPAVPPFRGRTRPQSSGVRETTKAYIPSRHFSGDRVSRGFEGAYSVSGKAPSPPLDDNNAVNQSEHEGTTGVSGIIAVRNLAAFVPEPHPSAHCPTISVSLLPMGVTTSAKNTAASNADDSPTSTIQLRQRPGRRRFFRDPKPSRLMATSPVAATTYLSASGGGRLRASQQSEDASATSSSMSTCPNFTSQMRRSIDNLATELTAHMADSLSEKEQDVRGFRRHLRHVLPPRLLGATTSNSFSSSTSPLPQHPQFLQTPSFPAPAWRPLARRQLTAGRWQSVTTLPTSRTRIRNAAPAAARTTGALRHKKTYSMPGFLVVDQVLSGRHQLALEATRAADVDLSLSNPNMMSSLPTSLLWRSLSLSLGTGTALAFSSIAEVASLPSEENF</sequence>
<feature type="region of interest" description="Disordered" evidence="1">
    <location>
        <begin position="1"/>
        <end position="26"/>
    </location>
</feature>
<feature type="region of interest" description="Disordered" evidence="1">
    <location>
        <begin position="1070"/>
        <end position="1094"/>
    </location>
</feature>
<dbReference type="GO" id="GO:0004674">
    <property type="term" value="F:protein serine/threonine kinase activity"/>
    <property type="evidence" value="ECO:0007669"/>
    <property type="project" value="TreeGrafter"/>
</dbReference>
<dbReference type="GO" id="GO:0005524">
    <property type="term" value="F:ATP binding"/>
    <property type="evidence" value="ECO:0007669"/>
    <property type="project" value="InterPro"/>
</dbReference>
<name>A0A0X3P2I7_SCHSO</name>
<dbReference type="SUPFAM" id="SSF56112">
    <property type="entry name" value="Protein kinase-like (PK-like)"/>
    <property type="match status" value="1"/>
</dbReference>
<feature type="compositionally biased region" description="Low complexity" evidence="1">
    <location>
        <begin position="9"/>
        <end position="19"/>
    </location>
</feature>
<dbReference type="PANTHER" id="PTHR44329:SF304">
    <property type="entry name" value="MITOGEN-ACTIVATED PROTEIN KINASE KINASE KINASE 13-LIKE ISOFORM X1"/>
    <property type="match status" value="1"/>
</dbReference>
<dbReference type="PROSITE" id="PS00108">
    <property type="entry name" value="PROTEIN_KINASE_ST"/>
    <property type="match status" value="1"/>
</dbReference>
<feature type="compositionally biased region" description="Low complexity" evidence="1">
    <location>
        <begin position="1194"/>
        <end position="1210"/>
    </location>
</feature>
<dbReference type="InterPro" id="IPR001245">
    <property type="entry name" value="Ser-Thr/Tyr_kinase_cat_dom"/>
</dbReference>
<dbReference type="Pfam" id="PF07714">
    <property type="entry name" value="PK_Tyr_Ser-Thr"/>
    <property type="match status" value="1"/>
</dbReference>
<accession>A0A0X3P2I7</accession>
<proteinExistence type="predicted"/>
<evidence type="ECO:0000313" key="3">
    <source>
        <dbReference type="EMBL" id="JAP46099.1"/>
    </source>
</evidence>
<feature type="region of interest" description="Disordered" evidence="1">
    <location>
        <begin position="102"/>
        <end position="134"/>
    </location>
</feature>
<dbReference type="SMART" id="SM00220">
    <property type="entry name" value="S_TKc"/>
    <property type="match status" value="1"/>
</dbReference>
<dbReference type="InterPro" id="IPR008271">
    <property type="entry name" value="Ser/Thr_kinase_AS"/>
</dbReference>
<dbReference type="PROSITE" id="PS50011">
    <property type="entry name" value="PROTEIN_KINASE_DOM"/>
    <property type="match status" value="1"/>
</dbReference>
<feature type="region of interest" description="Disordered" evidence="1">
    <location>
        <begin position="1187"/>
        <end position="1214"/>
    </location>
</feature>
<dbReference type="PANTHER" id="PTHR44329">
    <property type="entry name" value="SERINE/THREONINE-PROTEIN KINASE TNNI3K-RELATED"/>
    <property type="match status" value="1"/>
</dbReference>
<dbReference type="InterPro" id="IPR051681">
    <property type="entry name" value="Ser/Thr_Kinases-Pseudokinases"/>
</dbReference>
<feature type="domain" description="Protein kinase" evidence="2">
    <location>
        <begin position="294"/>
        <end position="535"/>
    </location>
</feature>
<dbReference type="Gene3D" id="1.10.510.10">
    <property type="entry name" value="Transferase(Phosphotransferase) domain 1"/>
    <property type="match status" value="1"/>
</dbReference>
<dbReference type="Gene3D" id="3.30.200.20">
    <property type="entry name" value="Phosphorylase Kinase, domain 1"/>
    <property type="match status" value="1"/>
</dbReference>
<protein>
    <recommendedName>
        <fullName evidence="2">Protein kinase domain-containing protein</fullName>
    </recommendedName>
</protein>
<dbReference type="GO" id="GO:0005737">
    <property type="term" value="C:cytoplasm"/>
    <property type="evidence" value="ECO:0007669"/>
    <property type="project" value="TreeGrafter"/>
</dbReference>
<evidence type="ECO:0000259" key="2">
    <source>
        <dbReference type="PROSITE" id="PS50011"/>
    </source>
</evidence>
<dbReference type="InterPro" id="IPR011009">
    <property type="entry name" value="Kinase-like_dom_sf"/>
</dbReference>
<dbReference type="InterPro" id="IPR000719">
    <property type="entry name" value="Prot_kinase_dom"/>
</dbReference>
<feature type="compositionally biased region" description="Polar residues" evidence="1">
    <location>
        <begin position="109"/>
        <end position="125"/>
    </location>
</feature>
<reference evidence="3" key="1">
    <citation type="submission" date="2016-01" db="EMBL/GenBank/DDBJ databases">
        <title>Reference transcriptome for the parasite Schistocephalus solidus: insights into the molecular evolution of parasitism.</title>
        <authorList>
            <person name="Hebert F.O."/>
            <person name="Grambauer S."/>
            <person name="Barber I."/>
            <person name="Landry C.R."/>
            <person name="Aubin-Horth N."/>
        </authorList>
    </citation>
    <scope>NUCLEOTIDE SEQUENCE</scope>
</reference>
<feature type="compositionally biased region" description="Polar residues" evidence="1">
    <location>
        <begin position="907"/>
        <end position="919"/>
    </location>
</feature>
<dbReference type="EMBL" id="GEEE01017126">
    <property type="protein sequence ID" value="JAP46099.1"/>
    <property type="molecule type" value="Transcribed_RNA"/>
</dbReference>
<feature type="region of interest" description="Disordered" evidence="1">
    <location>
        <begin position="1022"/>
        <end position="1047"/>
    </location>
</feature>
<feature type="compositionally biased region" description="Low complexity" evidence="1">
    <location>
        <begin position="891"/>
        <end position="906"/>
    </location>
</feature>
<gene>
    <name evidence="3" type="ORF">TR128162</name>
</gene>